<proteinExistence type="predicted"/>
<keyword evidence="1" id="KW-0812">Transmembrane</keyword>
<reference evidence="2 3" key="1">
    <citation type="submission" date="2024-02" db="EMBL/GenBank/DDBJ databases">
        <title>Janibacter sp. nov., isolated from gut of marine sandworm.</title>
        <authorList>
            <person name="Kim B."/>
            <person name="Jun M.O."/>
            <person name="Shin N.-R."/>
        </authorList>
    </citation>
    <scope>NUCLEOTIDE SEQUENCE [LARGE SCALE GENOMIC DNA]</scope>
    <source>
        <strain evidence="2 3">A1S7</strain>
    </source>
</reference>
<accession>A0ABZ2MII3</accession>
<evidence type="ECO:0000313" key="3">
    <source>
        <dbReference type="Proteomes" id="UP001382727"/>
    </source>
</evidence>
<keyword evidence="3" id="KW-1185">Reference proteome</keyword>
<protein>
    <submittedName>
        <fullName evidence="2">Uncharacterized protein</fullName>
    </submittedName>
</protein>
<feature type="transmembrane region" description="Helical" evidence="1">
    <location>
        <begin position="137"/>
        <end position="155"/>
    </location>
</feature>
<dbReference type="Proteomes" id="UP001382727">
    <property type="component" value="Chromosome"/>
</dbReference>
<feature type="transmembrane region" description="Helical" evidence="1">
    <location>
        <begin position="105"/>
        <end position="125"/>
    </location>
</feature>
<keyword evidence="1" id="KW-1133">Transmembrane helix</keyword>
<gene>
    <name evidence="2" type="ORF">V1351_02165</name>
</gene>
<keyword evidence="1" id="KW-0472">Membrane</keyword>
<feature type="transmembrane region" description="Helical" evidence="1">
    <location>
        <begin position="81"/>
        <end position="99"/>
    </location>
</feature>
<sequence>MTAPSRDRESTSVRALLTRDPTATAEALRALVAAIGLLGWVTYPDRHTEVLVAFGFATALLLLPEARAAGRLPRGGMRRAGTLRALAPAVGGLCLVLVAHDEHLYRLAIAIGVLLLVRGLADLLASRVVPPDAAIQLWLIGLGLAELAGAVAGLVRPELFGQFSVAVVGLVWLAMPVLTVLAPAPSAVRGATTAPYIKRGELDTEVRATIEEAVGGITRARL</sequence>
<evidence type="ECO:0000256" key="1">
    <source>
        <dbReference type="SAM" id="Phobius"/>
    </source>
</evidence>
<dbReference type="RefSeq" id="WP_338750282.1">
    <property type="nucleotide sequence ID" value="NZ_CP144913.1"/>
</dbReference>
<feature type="transmembrane region" description="Helical" evidence="1">
    <location>
        <begin position="161"/>
        <end position="182"/>
    </location>
</feature>
<name>A0ABZ2MII3_9MICO</name>
<dbReference type="EMBL" id="CP144913">
    <property type="protein sequence ID" value="WXB76886.1"/>
    <property type="molecule type" value="Genomic_DNA"/>
</dbReference>
<organism evidence="2 3">
    <name type="scientific">Janibacter alittae</name>
    <dbReference type="NCBI Taxonomy" id="3115209"/>
    <lineage>
        <taxon>Bacteria</taxon>
        <taxon>Bacillati</taxon>
        <taxon>Actinomycetota</taxon>
        <taxon>Actinomycetes</taxon>
        <taxon>Micrococcales</taxon>
        <taxon>Intrasporangiaceae</taxon>
        <taxon>Janibacter</taxon>
    </lineage>
</organism>
<evidence type="ECO:0000313" key="2">
    <source>
        <dbReference type="EMBL" id="WXB76886.1"/>
    </source>
</evidence>